<dbReference type="Proteomes" id="UP000254508">
    <property type="component" value="Chromosome"/>
</dbReference>
<evidence type="ECO:0000313" key="2">
    <source>
        <dbReference type="Proteomes" id="UP000254508"/>
    </source>
</evidence>
<proteinExistence type="predicted"/>
<reference evidence="2" key="1">
    <citation type="submission" date="2018-07" db="EMBL/GenBank/DDBJ databases">
        <title>Genome sequence of Erythrobacter strain YH-07, an antagonistic bacterium isolated from Yellow Sea.</title>
        <authorList>
            <person name="Tang T."/>
            <person name="Liu Q."/>
            <person name="Sun X."/>
        </authorList>
    </citation>
    <scope>NUCLEOTIDE SEQUENCE [LARGE SCALE GENOMIC DNA]</scope>
    <source>
        <strain evidence="2">YH-07</strain>
    </source>
</reference>
<protein>
    <submittedName>
        <fullName evidence="1">Abhydrolase domain-containing 18</fullName>
    </submittedName>
</protein>
<dbReference type="Gene3D" id="3.40.50.1820">
    <property type="entry name" value="alpha/beta hydrolase"/>
    <property type="match status" value="1"/>
</dbReference>
<gene>
    <name evidence="1" type="ORF">DVR09_14060</name>
</gene>
<accession>A0A345YH83</accession>
<dbReference type="OrthoDB" id="7795309at2"/>
<dbReference type="InterPro" id="IPR029058">
    <property type="entry name" value="AB_hydrolase_fold"/>
</dbReference>
<keyword evidence="2" id="KW-1185">Reference proteome</keyword>
<dbReference type="AlphaFoldDB" id="A0A345YH83"/>
<dbReference type="GO" id="GO:0016787">
    <property type="term" value="F:hydrolase activity"/>
    <property type="evidence" value="ECO:0007669"/>
    <property type="project" value="UniProtKB-KW"/>
</dbReference>
<organism evidence="1 2">
    <name type="scientific">Erythrobacter aureus</name>
    <dbReference type="NCBI Taxonomy" id="2182384"/>
    <lineage>
        <taxon>Bacteria</taxon>
        <taxon>Pseudomonadati</taxon>
        <taxon>Pseudomonadota</taxon>
        <taxon>Alphaproteobacteria</taxon>
        <taxon>Sphingomonadales</taxon>
        <taxon>Erythrobacteraceae</taxon>
        <taxon>Erythrobacter/Porphyrobacter group</taxon>
        <taxon>Erythrobacter</taxon>
    </lineage>
</organism>
<evidence type="ECO:0000313" key="1">
    <source>
        <dbReference type="EMBL" id="AXK43285.1"/>
    </source>
</evidence>
<sequence>MMQAPSVHQDTLFMTRTTLKPSTMHRILASPLGRPLASGVFNDLKLAMLPREFRMARARAAAFQHDEPEAFLAALGADQEAKRKLVEPAARALTELALRRKALRPVEETWERAMWEDLPIDASDLVALEEERRSLSERAIKPGMLFRFLWNEPSIAPTGFSVPAPVLALQRSADWLANPAELYAAPADPIDVTRSNAIPGPVGEEYLLRFHSPSPFTNGDVVTARVYEPAPGNADIPSFIFGSGLGMSYDLIRYWPEEDYMARRLAARGIRTILPESPWHGRRELPGCYSGEPYLARAPVSIFELFSAQCQEAAILVAWARENGSRKVGVGGVSLGGLVTQQIVGHCGGWPEAMRPDMAFVGAGSGHVDQVVALGHLSKLLGLTDAVRQAGWTDQLLAELRPLLDPPDTPSIDPEAIVACLGTRDSSTPFRLASDLLDRWRVPDENRIIRDEDHMALYTFLIRKPDVADRIAACLLSDAV</sequence>
<dbReference type="Pfam" id="PF09752">
    <property type="entry name" value="ABHD18"/>
    <property type="match status" value="1"/>
</dbReference>
<name>A0A345YH83_9SPHN</name>
<dbReference type="EMBL" id="CP031357">
    <property type="protein sequence ID" value="AXK43285.1"/>
    <property type="molecule type" value="Genomic_DNA"/>
</dbReference>
<keyword evidence="1" id="KW-0378">Hydrolase</keyword>
<dbReference type="InterPro" id="IPR019149">
    <property type="entry name" value="ABHD18"/>
</dbReference>
<dbReference type="KEGG" id="err:DVR09_14060"/>
<dbReference type="SUPFAM" id="SSF53474">
    <property type="entry name" value="alpha/beta-Hydrolases"/>
    <property type="match status" value="1"/>
</dbReference>